<dbReference type="AlphaFoldDB" id="A0A978UXZ3"/>
<sequence>MKHDRGIVNWAELPKEMCASIGKHLDNGIDVLRFRSVCKSWRSSIPPVQNTVPLPLPLEFPGPRAFTTVRLSQPKIYHLQPPLQDYQTPTSNPSPSQGWLVKLEESLFSGKMRPLDPISNCQIHDFPPASAKALNLLDFRVAELIRSYALEFFFHVGFDFVFAVKVAVLSHNSWWTNNFAQCAIMYAGLLGFWKLGETKWSFIDGEKFFYHDVVSYNGKFYAIDKLGSAYWIDPSLNAIQFSPPLPDLDGLNRKQKHLIESCGDLYLVDRFLDKERLAKDSDPDLDGYVDDDHFLGYFVNYNLDARAFSFKVYKLEMEQDCRRWVEVKKLGDRAFFLCSDCSFSISAKEFGGFKRNCIYFSNASVMRSASYKCQVFDLDDGTISSLDYSEFFCPPSCL</sequence>
<accession>A0A978UXZ3</accession>
<dbReference type="SUPFAM" id="SSF81383">
    <property type="entry name" value="F-box domain"/>
    <property type="match status" value="1"/>
</dbReference>
<dbReference type="EMBL" id="JAEACU010000008">
    <property type="protein sequence ID" value="KAH7519859.1"/>
    <property type="molecule type" value="Genomic_DNA"/>
</dbReference>
<organism evidence="2 3">
    <name type="scientific">Ziziphus jujuba var. spinosa</name>
    <dbReference type="NCBI Taxonomy" id="714518"/>
    <lineage>
        <taxon>Eukaryota</taxon>
        <taxon>Viridiplantae</taxon>
        <taxon>Streptophyta</taxon>
        <taxon>Embryophyta</taxon>
        <taxon>Tracheophyta</taxon>
        <taxon>Spermatophyta</taxon>
        <taxon>Magnoliopsida</taxon>
        <taxon>eudicotyledons</taxon>
        <taxon>Gunneridae</taxon>
        <taxon>Pentapetalae</taxon>
        <taxon>rosids</taxon>
        <taxon>fabids</taxon>
        <taxon>Rosales</taxon>
        <taxon>Rhamnaceae</taxon>
        <taxon>Paliureae</taxon>
        <taxon>Ziziphus</taxon>
    </lineage>
</organism>
<feature type="domain" description="KIB1-4 beta-propeller" evidence="1">
    <location>
        <begin position="70"/>
        <end position="376"/>
    </location>
</feature>
<dbReference type="Gene3D" id="1.20.1280.50">
    <property type="match status" value="1"/>
</dbReference>
<protein>
    <recommendedName>
        <fullName evidence="1">KIB1-4 beta-propeller domain-containing protein</fullName>
    </recommendedName>
</protein>
<comment type="caution">
    <text evidence="2">The sequence shown here is derived from an EMBL/GenBank/DDBJ whole genome shotgun (WGS) entry which is preliminary data.</text>
</comment>
<dbReference type="InterPro" id="IPR051304">
    <property type="entry name" value="SCF_F-box_domain"/>
</dbReference>
<dbReference type="PANTHER" id="PTHR47123">
    <property type="entry name" value="F-BOX PROTEIN SKIP23"/>
    <property type="match status" value="1"/>
</dbReference>
<dbReference type="PANTHER" id="PTHR47123:SF6">
    <property type="entry name" value="F-BOX PROTEIN SKIP23-LIKE ISOFORM X1"/>
    <property type="match status" value="1"/>
</dbReference>
<proteinExistence type="predicted"/>
<dbReference type="Proteomes" id="UP000813462">
    <property type="component" value="Unassembled WGS sequence"/>
</dbReference>
<dbReference type="InterPro" id="IPR005174">
    <property type="entry name" value="KIB1-4_b-propeller"/>
</dbReference>
<evidence type="ECO:0000259" key="1">
    <source>
        <dbReference type="Pfam" id="PF03478"/>
    </source>
</evidence>
<evidence type="ECO:0000313" key="2">
    <source>
        <dbReference type="EMBL" id="KAH7519859.1"/>
    </source>
</evidence>
<reference evidence="2" key="1">
    <citation type="journal article" date="2021" name="Front. Plant Sci.">
        <title>Chromosome-Scale Genome Assembly for Chinese Sour Jujube and Insights Into Its Genome Evolution and Domestication Signature.</title>
        <authorList>
            <person name="Shen L.-Y."/>
            <person name="Luo H."/>
            <person name="Wang X.-L."/>
            <person name="Wang X.-M."/>
            <person name="Qiu X.-J."/>
            <person name="Liu H."/>
            <person name="Zhou S.-S."/>
            <person name="Jia K.-H."/>
            <person name="Nie S."/>
            <person name="Bao Y.-T."/>
            <person name="Zhang R.-G."/>
            <person name="Yun Q.-Z."/>
            <person name="Chai Y.-H."/>
            <person name="Lu J.-Y."/>
            <person name="Li Y."/>
            <person name="Zhao S.-W."/>
            <person name="Mao J.-F."/>
            <person name="Jia S.-G."/>
            <person name="Mao Y.-M."/>
        </authorList>
    </citation>
    <scope>NUCLEOTIDE SEQUENCE</scope>
    <source>
        <strain evidence="2">AT0</strain>
        <tissue evidence="2">Leaf</tissue>
    </source>
</reference>
<dbReference type="OrthoDB" id="638130at2759"/>
<dbReference type="Pfam" id="PF03478">
    <property type="entry name" value="Beta-prop_KIB1-4"/>
    <property type="match status" value="1"/>
</dbReference>
<name>A0A978UXZ3_ZIZJJ</name>
<gene>
    <name evidence="2" type="ORF">FEM48_Zijuj08G0081900</name>
</gene>
<dbReference type="InterPro" id="IPR036047">
    <property type="entry name" value="F-box-like_dom_sf"/>
</dbReference>
<evidence type="ECO:0000313" key="3">
    <source>
        <dbReference type="Proteomes" id="UP000813462"/>
    </source>
</evidence>